<dbReference type="OrthoDB" id="1305878at2759"/>
<dbReference type="EMBL" id="KV878341">
    <property type="protein sequence ID" value="OJJ47263.1"/>
    <property type="molecule type" value="Genomic_DNA"/>
</dbReference>
<keyword evidence="8" id="KW-1185">Reference proteome</keyword>
<feature type="region of interest" description="Disordered" evidence="5">
    <location>
        <begin position="754"/>
        <end position="807"/>
    </location>
</feature>
<dbReference type="AlphaFoldDB" id="A0A1L9SJJ4"/>
<dbReference type="GO" id="GO:0006511">
    <property type="term" value="P:ubiquitin-dependent protein catabolic process"/>
    <property type="evidence" value="ECO:0007669"/>
    <property type="project" value="TreeGrafter"/>
</dbReference>
<feature type="compositionally biased region" description="Acidic residues" evidence="5">
    <location>
        <begin position="126"/>
        <end position="143"/>
    </location>
</feature>
<feature type="compositionally biased region" description="Basic residues" evidence="5">
    <location>
        <begin position="780"/>
        <end position="789"/>
    </location>
</feature>
<evidence type="ECO:0000256" key="4">
    <source>
        <dbReference type="PROSITE-ProRule" id="PRU00175"/>
    </source>
</evidence>
<keyword evidence="3" id="KW-0862">Zinc</keyword>
<dbReference type="PANTHER" id="PTHR16079:SF4">
    <property type="entry name" value="E3 UBIQUITIN-PROTEIN LIGASE CHFR"/>
    <property type="match status" value="1"/>
</dbReference>
<dbReference type="PANTHER" id="PTHR16079">
    <property type="entry name" value="UBIQUITIN LIGASE PROTEIN CHFR"/>
    <property type="match status" value="1"/>
</dbReference>
<keyword evidence="2 4" id="KW-0863">Zinc-finger</keyword>
<feature type="compositionally biased region" description="Polar residues" evidence="5">
    <location>
        <begin position="475"/>
        <end position="493"/>
    </location>
</feature>
<name>A0A1L9SJJ4_9EURO</name>
<dbReference type="InterPro" id="IPR001841">
    <property type="entry name" value="Znf_RING"/>
</dbReference>
<feature type="compositionally biased region" description="Low complexity" evidence="5">
    <location>
        <begin position="760"/>
        <end position="772"/>
    </location>
</feature>
<evidence type="ECO:0000256" key="3">
    <source>
        <dbReference type="ARBA" id="ARBA00022833"/>
    </source>
</evidence>
<dbReference type="InterPro" id="IPR018957">
    <property type="entry name" value="Znf_C3HC4_RING-type"/>
</dbReference>
<evidence type="ECO:0000259" key="6">
    <source>
        <dbReference type="PROSITE" id="PS50089"/>
    </source>
</evidence>
<reference evidence="8" key="1">
    <citation type="journal article" date="2017" name="Genome Biol.">
        <title>Comparative genomics reveals high biological diversity and specific adaptations in the industrially and medically important fungal genus Aspergillus.</title>
        <authorList>
            <person name="de Vries R.P."/>
            <person name="Riley R."/>
            <person name="Wiebenga A."/>
            <person name="Aguilar-Osorio G."/>
            <person name="Amillis S."/>
            <person name="Uchima C.A."/>
            <person name="Anderluh G."/>
            <person name="Asadollahi M."/>
            <person name="Askin M."/>
            <person name="Barry K."/>
            <person name="Battaglia E."/>
            <person name="Bayram O."/>
            <person name="Benocci T."/>
            <person name="Braus-Stromeyer S.A."/>
            <person name="Caldana C."/>
            <person name="Canovas D."/>
            <person name="Cerqueira G.C."/>
            <person name="Chen F."/>
            <person name="Chen W."/>
            <person name="Choi C."/>
            <person name="Clum A."/>
            <person name="Dos Santos R.A."/>
            <person name="Damasio A.R."/>
            <person name="Diallinas G."/>
            <person name="Emri T."/>
            <person name="Fekete E."/>
            <person name="Flipphi M."/>
            <person name="Freyberg S."/>
            <person name="Gallo A."/>
            <person name="Gournas C."/>
            <person name="Habgood R."/>
            <person name="Hainaut M."/>
            <person name="Harispe M.L."/>
            <person name="Henrissat B."/>
            <person name="Hilden K.S."/>
            <person name="Hope R."/>
            <person name="Hossain A."/>
            <person name="Karabika E."/>
            <person name="Karaffa L."/>
            <person name="Karanyi Z."/>
            <person name="Krasevec N."/>
            <person name="Kuo A."/>
            <person name="Kusch H."/>
            <person name="LaButti K."/>
            <person name="Lagendijk E.L."/>
            <person name="Lapidus A."/>
            <person name="Levasseur A."/>
            <person name="Lindquist E."/>
            <person name="Lipzen A."/>
            <person name="Logrieco A.F."/>
            <person name="MacCabe A."/>
            <person name="Maekelae M.R."/>
            <person name="Malavazi I."/>
            <person name="Melin P."/>
            <person name="Meyer V."/>
            <person name="Mielnichuk N."/>
            <person name="Miskei M."/>
            <person name="Molnar A.P."/>
            <person name="Mule G."/>
            <person name="Ngan C.Y."/>
            <person name="Orejas M."/>
            <person name="Orosz E."/>
            <person name="Ouedraogo J.P."/>
            <person name="Overkamp K.M."/>
            <person name="Park H.-S."/>
            <person name="Perrone G."/>
            <person name="Piumi F."/>
            <person name="Punt P.J."/>
            <person name="Ram A.F."/>
            <person name="Ramon A."/>
            <person name="Rauscher S."/>
            <person name="Record E."/>
            <person name="Riano-Pachon D.M."/>
            <person name="Robert V."/>
            <person name="Roehrig J."/>
            <person name="Ruller R."/>
            <person name="Salamov A."/>
            <person name="Salih N.S."/>
            <person name="Samson R.A."/>
            <person name="Sandor E."/>
            <person name="Sanguinetti M."/>
            <person name="Schuetze T."/>
            <person name="Sepcic K."/>
            <person name="Shelest E."/>
            <person name="Sherlock G."/>
            <person name="Sophianopoulou V."/>
            <person name="Squina F.M."/>
            <person name="Sun H."/>
            <person name="Susca A."/>
            <person name="Todd R.B."/>
            <person name="Tsang A."/>
            <person name="Unkles S.E."/>
            <person name="van de Wiele N."/>
            <person name="van Rossen-Uffink D."/>
            <person name="Oliveira J.V."/>
            <person name="Vesth T.C."/>
            <person name="Visser J."/>
            <person name="Yu J.-H."/>
            <person name="Zhou M."/>
            <person name="Andersen M.R."/>
            <person name="Archer D.B."/>
            <person name="Baker S.E."/>
            <person name="Benoit I."/>
            <person name="Brakhage A.A."/>
            <person name="Braus G.H."/>
            <person name="Fischer R."/>
            <person name="Frisvad J.C."/>
            <person name="Goldman G.H."/>
            <person name="Houbraken J."/>
            <person name="Oakley B."/>
            <person name="Pocsi I."/>
            <person name="Scazzocchio C."/>
            <person name="Seiboth B."/>
            <person name="vanKuyk P.A."/>
            <person name="Wortman J."/>
            <person name="Dyer P.S."/>
            <person name="Grigoriev I.V."/>
        </authorList>
    </citation>
    <scope>NUCLEOTIDE SEQUENCE [LARGE SCALE GENOMIC DNA]</scope>
    <source>
        <strain evidence="8">CBS 506.65</strain>
    </source>
</reference>
<feature type="region of interest" description="Disordered" evidence="5">
    <location>
        <begin position="159"/>
        <end position="226"/>
    </location>
</feature>
<dbReference type="SMART" id="SM00184">
    <property type="entry name" value="RING"/>
    <property type="match status" value="1"/>
</dbReference>
<feature type="compositionally biased region" description="Pro residues" evidence="5">
    <location>
        <begin position="455"/>
        <end position="464"/>
    </location>
</feature>
<feature type="compositionally biased region" description="Basic and acidic residues" evidence="5">
    <location>
        <begin position="96"/>
        <end position="113"/>
    </location>
</feature>
<keyword evidence="1" id="KW-0479">Metal-binding</keyword>
<dbReference type="GO" id="GO:0008270">
    <property type="term" value="F:zinc ion binding"/>
    <property type="evidence" value="ECO:0007669"/>
    <property type="project" value="UniProtKB-KW"/>
</dbReference>
<dbReference type="InterPro" id="IPR052256">
    <property type="entry name" value="E3_ubiquitin-ligase_CHFR"/>
</dbReference>
<feature type="domain" description="RING-type" evidence="6">
    <location>
        <begin position="19"/>
        <end position="71"/>
    </location>
</feature>
<organism evidence="7 8">
    <name type="scientific">Penicilliopsis zonata CBS 506.65</name>
    <dbReference type="NCBI Taxonomy" id="1073090"/>
    <lineage>
        <taxon>Eukaryota</taxon>
        <taxon>Fungi</taxon>
        <taxon>Dikarya</taxon>
        <taxon>Ascomycota</taxon>
        <taxon>Pezizomycotina</taxon>
        <taxon>Eurotiomycetes</taxon>
        <taxon>Eurotiomycetidae</taxon>
        <taxon>Eurotiales</taxon>
        <taxon>Aspergillaceae</taxon>
        <taxon>Penicilliopsis</taxon>
    </lineage>
</organism>
<dbReference type="GeneID" id="34613843"/>
<dbReference type="GO" id="GO:0004842">
    <property type="term" value="F:ubiquitin-protein transferase activity"/>
    <property type="evidence" value="ECO:0007669"/>
    <property type="project" value="TreeGrafter"/>
</dbReference>
<feature type="compositionally biased region" description="Low complexity" evidence="5">
    <location>
        <begin position="324"/>
        <end position="342"/>
    </location>
</feature>
<feature type="compositionally biased region" description="Polar residues" evidence="5">
    <location>
        <begin position="430"/>
        <end position="443"/>
    </location>
</feature>
<dbReference type="Gene3D" id="2.30.30.40">
    <property type="entry name" value="SH3 Domains"/>
    <property type="match status" value="1"/>
</dbReference>
<dbReference type="STRING" id="1073090.A0A1L9SJJ4"/>
<evidence type="ECO:0000313" key="8">
    <source>
        <dbReference type="Proteomes" id="UP000184188"/>
    </source>
</evidence>
<evidence type="ECO:0000313" key="7">
    <source>
        <dbReference type="EMBL" id="OJJ47263.1"/>
    </source>
</evidence>
<feature type="region of interest" description="Disordered" evidence="5">
    <location>
        <begin position="94"/>
        <end position="144"/>
    </location>
</feature>
<dbReference type="Pfam" id="PF00097">
    <property type="entry name" value="zf-C3HC4"/>
    <property type="match status" value="1"/>
</dbReference>
<feature type="compositionally biased region" description="Polar residues" evidence="5">
    <location>
        <begin position="387"/>
        <end position="398"/>
    </location>
</feature>
<dbReference type="InterPro" id="IPR017907">
    <property type="entry name" value="Znf_RING_CS"/>
</dbReference>
<evidence type="ECO:0000256" key="2">
    <source>
        <dbReference type="ARBA" id="ARBA00022771"/>
    </source>
</evidence>
<dbReference type="Proteomes" id="UP000184188">
    <property type="component" value="Unassembled WGS sequence"/>
</dbReference>
<dbReference type="InterPro" id="IPR013083">
    <property type="entry name" value="Znf_RING/FYVE/PHD"/>
</dbReference>
<dbReference type="PROSITE" id="PS00518">
    <property type="entry name" value="ZF_RING_1"/>
    <property type="match status" value="1"/>
</dbReference>
<evidence type="ECO:0000256" key="5">
    <source>
        <dbReference type="SAM" id="MobiDB-lite"/>
    </source>
</evidence>
<accession>A0A1L9SJJ4</accession>
<dbReference type="Gene3D" id="3.30.40.10">
    <property type="entry name" value="Zinc/RING finger domain, C3HC4 (zinc finger)"/>
    <property type="match status" value="1"/>
</dbReference>
<dbReference type="RefSeq" id="XP_022581773.1">
    <property type="nucleotide sequence ID" value="XM_022727379.1"/>
</dbReference>
<dbReference type="GO" id="GO:0005634">
    <property type="term" value="C:nucleus"/>
    <property type="evidence" value="ECO:0007669"/>
    <property type="project" value="TreeGrafter"/>
</dbReference>
<sequence length="880" mass="97574">MASARSGPGLVDLEKELACSICTELLYQPLTLLDCLHTFCGSCLKEWFAAQASRRPSSSSSRPRFTCPSCRAIVRETRPNATVTTLLDMFLAANPDRTKPESEKQEIAEKYKPGDSVFPPARQQQAEEEDDSSSGSDEDDDGEDQRLLREVQELSLRETRAQAGHTAAAGHRGGLSSRTRPTESADEDDRYRRRRREAAQPQRATQAVASTNHHLDSSGRARRVEHQSSLRSLLSLSDAESMEEEILRQIVEEGLLDGIDLDNLEPGQEEELSERIADAYRRRHRLQSRPQQQLQRRPEEPETTTTTTTATTPSSQERRRPRARSQSAQRTTTMTAPPSATPRESTRNNNPPVSRPHLLEPLSAPAPGEPGHRRRLSDQGTRRRRTSPTPYSQASTSEVVLRPAARSASDISAERPRSSQAGSRLRTRDTSIITNRPPTGSAISSSSSSQTLQMGPPPASPLVPPNNNLRATGRSRPSSASRSDVTQQPSTPTLYPEPSIVCDGCGKQDIQYEPYRQCTRCKDGNFHLCLRCYRLGRGCLNWAGFRASAKVAGKEISATADDGSAAHILASFKYRRPRDRAQRVNTNEDHRQQTMTGDNPARRLQRGLFCDICHAHASSRLWQCDECNEGDWGFCTRCVNQGRHCTHPLLPISEEQQHYRAESISDKCAICACAISPSMSRFHCFECNAGDYDVCTNCYLKLGATNKISKENGYNGWRRCLKGHRMVVVGFDTHTSPPRRIILRDLVGGRALKEVDNGASDSGSTPSTTGDWSWKEGSERRKKASRVRNHQWEHKQSPSSTPTDTVPGLGLLAPAPAVGLLVHARWAWLPDDGVTDELLFPRGAEISEVENVNDDWFWGWYAGVSGLFPGAHTVILGDMA</sequence>
<dbReference type="SUPFAM" id="SSF50044">
    <property type="entry name" value="SH3-domain"/>
    <property type="match status" value="1"/>
</dbReference>
<dbReference type="InterPro" id="IPR036028">
    <property type="entry name" value="SH3-like_dom_sf"/>
</dbReference>
<dbReference type="PROSITE" id="PS50089">
    <property type="entry name" value="ZF_RING_2"/>
    <property type="match status" value="1"/>
</dbReference>
<dbReference type="GO" id="GO:0016567">
    <property type="term" value="P:protein ubiquitination"/>
    <property type="evidence" value="ECO:0007669"/>
    <property type="project" value="TreeGrafter"/>
</dbReference>
<evidence type="ECO:0000256" key="1">
    <source>
        <dbReference type="ARBA" id="ARBA00022723"/>
    </source>
</evidence>
<dbReference type="SUPFAM" id="SSF57850">
    <property type="entry name" value="RING/U-box"/>
    <property type="match status" value="2"/>
</dbReference>
<dbReference type="VEuPathDB" id="FungiDB:ASPZODRAFT_1932863"/>
<feature type="compositionally biased region" description="Low complexity" evidence="5">
    <location>
        <begin position="303"/>
        <end position="315"/>
    </location>
</feature>
<feature type="compositionally biased region" description="Basic and acidic residues" evidence="5">
    <location>
        <begin position="213"/>
        <end position="226"/>
    </location>
</feature>
<feature type="region of interest" description="Disordered" evidence="5">
    <location>
        <begin position="284"/>
        <end position="498"/>
    </location>
</feature>
<gene>
    <name evidence="7" type="ORF">ASPZODRAFT_1932863</name>
</gene>
<feature type="compositionally biased region" description="Low complexity" evidence="5">
    <location>
        <begin position="161"/>
        <end position="170"/>
    </location>
</feature>
<protein>
    <recommendedName>
        <fullName evidence="6">RING-type domain-containing protein</fullName>
    </recommendedName>
</protein>
<proteinExistence type="predicted"/>